<protein>
    <submittedName>
        <fullName evidence="1">Uncharacterized protein</fullName>
    </submittedName>
</protein>
<dbReference type="AlphaFoldDB" id="A0A0D9ZR58"/>
<reference evidence="1" key="1">
    <citation type="submission" date="2015-04" db="UniProtKB">
        <authorList>
            <consortium name="EnsemblPlants"/>
        </authorList>
    </citation>
    <scope>IDENTIFICATION</scope>
</reference>
<evidence type="ECO:0000313" key="1">
    <source>
        <dbReference type="EnsemblPlants" id="OGLUM04G26170.6"/>
    </source>
</evidence>
<organism evidence="1">
    <name type="scientific">Oryza glumipatula</name>
    <dbReference type="NCBI Taxonomy" id="40148"/>
    <lineage>
        <taxon>Eukaryota</taxon>
        <taxon>Viridiplantae</taxon>
        <taxon>Streptophyta</taxon>
        <taxon>Embryophyta</taxon>
        <taxon>Tracheophyta</taxon>
        <taxon>Spermatophyta</taxon>
        <taxon>Magnoliopsida</taxon>
        <taxon>Liliopsida</taxon>
        <taxon>Poales</taxon>
        <taxon>Poaceae</taxon>
        <taxon>BOP clade</taxon>
        <taxon>Oryzoideae</taxon>
        <taxon>Oryzeae</taxon>
        <taxon>Oryzinae</taxon>
        <taxon>Oryza</taxon>
    </lineage>
</organism>
<dbReference type="Gramene" id="OGLUM04G26170.6">
    <property type="protein sequence ID" value="OGLUM04G26170.6"/>
    <property type="gene ID" value="OGLUM04G26170"/>
</dbReference>
<dbReference type="EnsemblPlants" id="OGLUM04G26170.6">
    <property type="protein sequence ID" value="OGLUM04G26170.6"/>
    <property type="gene ID" value="OGLUM04G26170"/>
</dbReference>
<evidence type="ECO:0000313" key="2">
    <source>
        <dbReference type="Proteomes" id="UP000026961"/>
    </source>
</evidence>
<proteinExistence type="predicted"/>
<keyword evidence="2" id="KW-1185">Reference proteome</keyword>
<reference evidence="1" key="2">
    <citation type="submission" date="2018-05" db="EMBL/GenBank/DDBJ databases">
        <title>OgluRS3 (Oryza glumaepatula Reference Sequence Version 3).</title>
        <authorList>
            <person name="Zhang J."/>
            <person name="Kudrna D."/>
            <person name="Lee S."/>
            <person name="Talag J."/>
            <person name="Welchert J."/>
            <person name="Wing R.A."/>
        </authorList>
    </citation>
    <scope>NUCLEOTIDE SEQUENCE [LARGE SCALE GENOMIC DNA]</scope>
</reference>
<sequence length="154" mass="18055">MLSSWIFRNGAASILLTNKYKLIFVHRKFCGSVEYIPSLQLKNFMTTDCICTTVQWMHRRRMNTHSMTELKRREIQSYKSYGTNRYTFRGITIILMQEPAAKFCRAKVVHHFGTHGCIQSYSRKYIAMQLILLKSATTERKHMMHACSLLLTAH</sequence>
<name>A0A0D9ZR58_9ORYZ</name>
<dbReference type="Proteomes" id="UP000026961">
    <property type="component" value="Chromosome 4"/>
</dbReference>
<dbReference type="HOGENOM" id="CLU_1707050_0_0_1"/>
<accession>A0A0D9ZR58</accession>